<comment type="catalytic activity">
    <reaction evidence="11">
        <text>L-alpha-aminoacyl-L-histidine(out) = L-alpha-aminoacyl-L-histidine(in)</text>
        <dbReference type="Rhea" id="RHEA:79375"/>
        <dbReference type="ChEBI" id="CHEBI:229967"/>
    </reaction>
</comment>
<feature type="transmembrane region" description="Helical" evidence="25">
    <location>
        <begin position="464"/>
        <end position="483"/>
    </location>
</feature>
<dbReference type="AlphaFoldDB" id="A0A0R3SBX9"/>
<accession>A0A0R3SBX9</accession>
<reference evidence="29" key="1">
    <citation type="submission" date="2017-02" db="UniProtKB">
        <authorList>
            <consortium name="WormBaseParasite"/>
        </authorList>
    </citation>
    <scope>IDENTIFICATION</scope>
</reference>
<comment type="catalytic activity">
    <reaction evidence="13">
        <text>L-alpha-aminoacyl-L-lysine(out) = L-alpha-aminoacyl-L-lysine(in)</text>
        <dbReference type="Rhea" id="RHEA:79383"/>
        <dbReference type="ChEBI" id="CHEBI:229966"/>
    </reaction>
</comment>
<evidence type="ECO:0000256" key="4">
    <source>
        <dbReference type="ARBA" id="ARBA00022692"/>
    </source>
</evidence>
<evidence type="ECO:0000256" key="9">
    <source>
        <dbReference type="ARBA" id="ARBA00044878"/>
    </source>
</evidence>
<dbReference type="CDD" id="cd17340">
    <property type="entry name" value="MFS_MFSD1"/>
    <property type="match status" value="1"/>
</dbReference>
<evidence type="ECO:0000256" key="24">
    <source>
        <dbReference type="ARBA" id="ARBA00046376"/>
    </source>
</evidence>
<feature type="transmembrane region" description="Helical" evidence="25">
    <location>
        <begin position="201"/>
        <end position="224"/>
    </location>
</feature>
<evidence type="ECO:0000256" key="8">
    <source>
        <dbReference type="ARBA" id="ARBA00044876"/>
    </source>
</evidence>
<comment type="catalytic activity">
    <reaction evidence="17">
        <text>L-arginyl-glycine(out) = L-arginyl-glycine(in)</text>
        <dbReference type="Rhea" id="RHEA:79391"/>
        <dbReference type="ChEBI" id="CHEBI:229955"/>
    </reaction>
</comment>
<comment type="subunit">
    <text evidence="24">Homodimer. Interacts with lysosomal protein GLMP (via lumenal domain); the interaction starts while both proteins are still in the endoplasmic reticulum and is required for stabilization of MFSD1 in lysosomes but has no direct effect on its targeting to lysosomes or transporter activity.</text>
</comment>
<evidence type="ECO:0000256" key="11">
    <source>
        <dbReference type="ARBA" id="ARBA00044884"/>
    </source>
</evidence>
<dbReference type="Proteomes" id="UP000274504">
    <property type="component" value="Unassembled WGS sequence"/>
</dbReference>
<dbReference type="WBParaSite" id="HDID_0000202801-mRNA-1">
    <property type="protein sequence ID" value="HDID_0000202801-mRNA-1"/>
    <property type="gene ID" value="HDID_0000202801"/>
</dbReference>
<evidence type="ECO:0000256" key="20">
    <source>
        <dbReference type="ARBA" id="ARBA00044924"/>
    </source>
</evidence>
<evidence type="ECO:0000256" key="17">
    <source>
        <dbReference type="ARBA" id="ARBA00044903"/>
    </source>
</evidence>
<keyword evidence="6 25" id="KW-0472">Membrane</keyword>
<evidence type="ECO:0000256" key="25">
    <source>
        <dbReference type="SAM" id="Phobius"/>
    </source>
</evidence>
<comment type="catalytic activity">
    <reaction evidence="16">
        <text>L-lysyl-L-lysine(out) = L-lysyl-L-lysine(in)</text>
        <dbReference type="Rhea" id="RHEA:79403"/>
        <dbReference type="ChEBI" id="CHEBI:229956"/>
    </reaction>
</comment>
<evidence type="ECO:0000259" key="26">
    <source>
        <dbReference type="PROSITE" id="PS50850"/>
    </source>
</evidence>
<feature type="transmembrane region" description="Helical" evidence="25">
    <location>
        <begin position="375"/>
        <end position="396"/>
    </location>
</feature>
<evidence type="ECO:0000256" key="7">
    <source>
        <dbReference type="ARBA" id="ARBA00023228"/>
    </source>
</evidence>
<dbReference type="EMBL" id="UYSG01000444">
    <property type="protein sequence ID" value="VDL19490.1"/>
    <property type="molecule type" value="Genomic_DNA"/>
</dbReference>
<comment type="function">
    <text evidence="23">Lysosomal dipeptide uniporter that selectively exports lysine, arginine or histidine-containing dipeptides with a net positive charge from the lysosome lumen into the cytosol. Could play a role in a specific type of protein O-glycosylation indirectly regulating macrophages migration and tissue invasion. Also essential for liver homeostasis.</text>
</comment>
<evidence type="ECO:0000256" key="10">
    <source>
        <dbReference type="ARBA" id="ARBA00044881"/>
    </source>
</evidence>
<feature type="transmembrane region" description="Helical" evidence="25">
    <location>
        <begin position="283"/>
        <end position="308"/>
    </location>
</feature>
<evidence type="ECO:0000256" key="1">
    <source>
        <dbReference type="ARBA" id="ARBA00004155"/>
    </source>
</evidence>
<evidence type="ECO:0000256" key="22">
    <source>
        <dbReference type="ARBA" id="ARBA00045018"/>
    </source>
</evidence>
<comment type="catalytic activity">
    <reaction evidence="8">
        <text>L-lysyl-L-alanine(out) = L-lysyl-L-alanine(in)</text>
        <dbReference type="Rhea" id="RHEA:79399"/>
        <dbReference type="ChEBI" id="CHEBI:229954"/>
    </reaction>
</comment>
<evidence type="ECO:0000256" key="3">
    <source>
        <dbReference type="ARBA" id="ARBA00022448"/>
    </source>
</evidence>
<gene>
    <name evidence="27" type="ORF">HDID_LOCUS2029</name>
</gene>
<organism evidence="29">
    <name type="scientific">Hymenolepis diminuta</name>
    <name type="common">Rat tapeworm</name>
    <dbReference type="NCBI Taxonomy" id="6216"/>
    <lineage>
        <taxon>Eukaryota</taxon>
        <taxon>Metazoa</taxon>
        <taxon>Spiralia</taxon>
        <taxon>Lophotrochozoa</taxon>
        <taxon>Platyhelminthes</taxon>
        <taxon>Cestoda</taxon>
        <taxon>Eucestoda</taxon>
        <taxon>Cyclophyllidea</taxon>
        <taxon>Hymenolepididae</taxon>
        <taxon>Hymenolepis</taxon>
    </lineage>
</organism>
<keyword evidence="4 25" id="KW-0812">Transmembrane</keyword>
<comment type="similarity">
    <text evidence="2">Belongs to the major facilitator superfamily.</text>
</comment>
<comment type="catalytic activity">
    <reaction evidence="9">
        <text>L-histidyl-glycine(out) = L-histidyl-glycine(in)</text>
        <dbReference type="Rhea" id="RHEA:79395"/>
        <dbReference type="ChEBI" id="CHEBI:229957"/>
    </reaction>
</comment>
<feature type="transmembrane region" description="Helical" evidence="25">
    <location>
        <begin position="69"/>
        <end position="91"/>
    </location>
</feature>
<name>A0A0R3SBX9_HYMDI</name>
<dbReference type="OrthoDB" id="424834at2759"/>
<reference evidence="27 28" key="2">
    <citation type="submission" date="2018-11" db="EMBL/GenBank/DDBJ databases">
        <authorList>
            <consortium name="Pathogen Informatics"/>
        </authorList>
    </citation>
    <scope>NUCLEOTIDE SEQUENCE [LARGE SCALE GENOMIC DNA]</scope>
</reference>
<dbReference type="InterPro" id="IPR020846">
    <property type="entry name" value="MFS_dom"/>
</dbReference>
<keyword evidence="3" id="KW-0813">Transport</keyword>
<proteinExistence type="inferred from homology"/>
<dbReference type="GO" id="GO:0005765">
    <property type="term" value="C:lysosomal membrane"/>
    <property type="evidence" value="ECO:0007669"/>
    <property type="project" value="UniProtKB-SubCell"/>
</dbReference>
<evidence type="ECO:0000256" key="16">
    <source>
        <dbReference type="ARBA" id="ARBA00044900"/>
    </source>
</evidence>
<dbReference type="Gene3D" id="1.20.1250.20">
    <property type="entry name" value="MFS general substrate transporter like domains"/>
    <property type="match status" value="2"/>
</dbReference>
<dbReference type="PANTHER" id="PTHR23512">
    <property type="entry name" value="MAJOR FACILITATOR SUPERFAMILY DOMAIN-CONTAINING PROTEIN 1"/>
    <property type="match status" value="1"/>
</dbReference>
<feature type="domain" description="Major facilitator superfamily (MFS) profile" evidence="26">
    <location>
        <begin position="33"/>
        <end position="488"/>
    </location>
</feature>
<feature type="transmembrane region" description="Helical" evidence="25">
    <location>
        <begin position="347"/>
        <end position="368"/>
    </location>
</feature>
<dbReference type="STRING" id="6216.A0A0R3SBX9"/>
<dbReference type="InterPro" id="IPR036259">
    <property type="entry name" value="MFS_trans_sf"/>
</dbReference>
<comment type="catalytic activity">
    <reaction evidence="19">
        <text>L-alanyl-L-lysine(out) = L-alanyl-L-lysine(in)</text>
        <dbReference type="Rhea" id="RHEA:79415"/>
        <dbReference type="ChEBI" id="CHEBI:192470"/>
    </reaction>
</comment>
<comment type="catalytic activity">
    <reaction evidence="18">
        <text>L-histidyl-L-alpha-amino acid(out) = L-histidyl-L-alpha-amino acid(in)</text>
        <dbReference type="Rhea" id="RHEA:79379"/>
        <dbReference type="ChEBI" id="CHEBI:229964"/>
    </reaction>
</comment>
<dbReference type="InterPro" id="IPR011701">
    <property type="entry name" value="MFS"/>
</dbReference>
<dbReference type="GO" id="GO:0022857">
    <property type="term" value="F:transmembrane transporter activity"/>
    <property type="evidence" value="ECO:0007669"/>
    <property type="project" value="InterPro"/>
</dbReference>
<feature type="transmembrane region" description="Helical" evidence="25">
    <location>
        <begin position="408"/>
        <end position="431"/>
    </location>
</feature>
<dbReference type="PROSITE" id="PS50850">
    <property type="entry name" value="MFS"/>
    <property type="match status" value="1"/>
</dbReference>
<evidence type="ECO:0000256" key="23">
    <source>
        <dbReference type="ARBA" id="ARBA00045709"/>
    </source>
</evidence>
<evidence type="ECO:0000256" key="19">
    <source>
        <dbReference type="ARBA" id="ARBA00044919"/>
    </source>
</evidence>
<dbReference type="SUPFAM" id="SSF103473">
    <property type="entry name" value="MFS general substrate transporter"/>
    <property type="match status" value="1"/>
</dbReference>
<comment type="subcellular location">
    <subcellularLocation>
        <location evidence="1">Lysosome membrane</location>
        <topology evidence="1">Multi-pass membrane protein</topology>
    </subcellularLocation>
</comment>
<evidence type="ECO:0000256" key="21">
    <source>
        <dbReference type="ARBA" id="ARBA00044985"/>
    </source>
</evidence>
<evidence type="ECO:0000256" key="14">
    <source>
        <dbReference type="ARBA" id="ARBA00044898"/>
    </source>
</evidence>
<keyword evidence="7" id="KW-0458">Lysosome</keyword>
<comment type="catalytic activity">
    <reaction evidence="12">
        <text>L-lysyl-L-alpha-amino acid(out) = L-lysyl-L-alpha-amino acid(in)</text>
        <dbReference type="Rhea" id="RHEA:79387"/>
        <dbReference type="ChEBI" id="CHEBI:229965"/>
    </reaction>
</comment>
<protein>
    <recommendedName>
        <fullName evidence="21">Lysosomal dipeptide transporter MFSD1</fullName>
    </recommendedName>
    <alternativeName>
        <fullName evidence="22">Major facilitator superfamily domain-containing protein 1</fullName>
    </alternativeName>
</protein>
<evidence type="ECO:0000313" key="29">
    <source>
        <dbReference type="WBParaSite" id="HDID_0000202801-mRNA-1"/>
    </source>
</evidence>
<feature type="transmembrane region" description="Helical" evidence="25">
    <location>
        <begin position="28"/>
        <end position="48"/>
    </location>
</feature>
<evidence type="ECO:0000313" key="28">
    <source>
        <dbReference type="Proteomes" id="UP000274504"/>
    </source>
</evidence>
<comment type="catalytic activity">
    <reaction evidence="20">
        <text>L-lysyl-glycine(out) = L-lysyl-glycine(in)</text>
        <dbReference type="Rhea" id="RHEA:79407"/>
        <dbReference type="ChEBI" id="CHEBI:191202"/>
    </reaction>
</comment>
<evidence type="ECO:0000256" key="18">
    <source>
        <dbReference type="ARBA" id="ARBA00044912"/>
    </source>
</evidence>
<evidence type="ECO:0000313" key="27">
    <source>
        <dbReference type="EMBL" id="VDL19490.1"/>
    </source>
</evidence>
<dbReference type="Pfam" id="PF07690">
    <property type="entry name" value="MFS_1"/>
    <property type="match status" value="1"/>
</dbReference>
<feature type="transmembrane region" description="Helical" evidence="25">
    <location>
        <begin position="320"/>
        <end position="341"/>
    </location>
</feature>
<evidence type="ECO:0000256" key="2">
    <source>
        <dbReference type="ARBA" id="ARBA00008335"/>
    </source>
</evidence>
<evidence type="ECO:0000256" key="13">
    <source>
        <dbReference type="ARBA" id="ARBA00044893"/>
    </source>
</evidence>
<comment type="catalytic activity">
    <reaction evidence="15">
        <text>L-arginyl-L-alpha-amino acid(out) = L-arginyl-L-alpha-amino acid(in)</text>
        <dbReference type="Rhea" id="RHEA:79371"/>
        <dbReference type="ChEBI" id="CHEBI:84315"/>
    </reaction>
</comment>
<evidence type="ECO:0000256" key="6">
    <source>
        <dbReference type="ARBA" id="ARBA00023136"/>
    </source>
</evidence>
<comment type="catalytic activity">
    <reaction evidence="10">
        <text>L-alpha-aminoacyl-L-arginine(out) = L-alpha-aminoacyl-L-arginine(in)</text>
        <dbReference type="Rhea" id="RHEA:79367"/>
        <dbReference type="ChEBI" id="CHEBI:229968"/>
    </reaction>
</comment>
<dbReference type="PANTHER" id="PTHR23512:SF3">
    <property type="entry name" value="MAJOR FACILITATOR SUPERFAMILY DOMAIN-CONTAINING PROTEIN 1"/>
    <property type="match status" value="1"/>
</dbReference>
<feature type="transmembrane region" description="Helical" evidence="25">
    <location>
        <begin position="97"/>
        <end position="121"/>
    </location>
</feature>
<evidence type="ECO:0000256" key="15">
    <source>
        <dbReference type="ARBA" id="ARBA00044899"/>
    </source>
</evidence>
<evidence type="ECO:0000256" key="12">
    <source>
        <dbReference type="ARBA" id="ARBA00044891"/>
    </source>
</evidence>
<keyword evidence="5 25" id="KW-1133">Transmembrane helix</keyword>
<sequence>MEGSTATSALTSCCGRFFFSLCDPKSRAHRYAMLFFICLMSFGSYFCYDNPAALQDAFLTDIHLTVTEFMNLYSFYSWPNVILSFIGGFFIDRVVGIRWGAILFACIIFIGQCVFAAGVFAKSIYLMYFARFIFGIGGESLSVAQNSYATAWYSSNELNFVFGLSISMARIGSTVNMNTMRLLYKNVGDHFHVAGNTRMGITLLIASSTCLFSLCCTFALAFFYKRYLKAEQAATIEPPPAENESTTEILDAQPGISEAVTHPEVEEVKKIKFRDILHFPIPIWLICVICVTYYVAIFPFISLGLVFFRRKYGLDPSEAAAINSMVFIVSVVASPLVGIAVDYAGYSLIWLASGVALANICHAIFAFSSYGVSPIAVTAFLGLSYSILASSLWPMVGVVLPQHQRATAYGLIQSIQNLGLGLIAMLAGYIVDSKVLNLLKHLPLIPLFSDIILSPFQGYLVLELFFLLCTSIALLAAVCLMLWDSKNGYKLNSRSRRHNKKISIPRESAETSDTQPLLS</sequence>
<dbReference type="InterPro" id="IPR052187">
    <property type="entry name" value="MFSD1"/>
</dbReference>
<comment type="catalytic activity">
    <reaction evidence="14">
        <text>L-aspartyl-L-lysine(out) = L-aspartyl-L-lysine(in)</text>
        <dbReference type="Rhea" id="RHEA:79411"/>
        <dbReference type="ChEBI" id="CHEBI:229953"/>
    </reaction>
</comment>
<evidence type="ECO:0000256" key="5">
    <source>
        <dbReference type="ARBA" id="ARBA00022989"/>
    </source>
</evidence>